<proteinExistence type="predicted"/>
<keyword evidence="2" id="KW-1185">Reference proteome</keyword>
<sequence>MTDTTQDYSNVVFSLADINEACQRHITRYYPVGKQLTLGRVGTEVEQVKMHAFIDACLEWANQEAPEMVELYRLTP</sequence>
<organism evidence="1 2">
    <name type="scientific">Thalassomonas viridans</name>
    <dbReference type="NCBI Taxonomy" id="137584"/>
    <lineage>
        <taxon>Bacteria</taxon>
        <taxon>Pseudomonadati</taxon>
        <taxon>Pseudomonadota</taxon>
        <taxon>Gammaproteobacteria</taxon>
        <taxon>Alteromonadales</taxon>
        <taxon>Colwelliaceae</taxon>
        <taxon>Thalassomonas</taxon>
    </lineage>
</organism>
<evidence type="ECO:0000313" key="1">
    <source>
        <dbReference type="EMBL" id="WDE08396.1"/>
    </source>
</evidence>
<dbReference type="EMBL" id="CP059733">
    <property type="protein sequence ID" value="WDE08396.1"/>
    <property type="molecule type" value="Genomic_DNA"/>
</dbReference>
<dbReference type="KEGG" id="tvd:SG34_025705"/>
<evidence type="ECO:0000313" key="2">
    <source>
        <dbReference type="Proteomes" id="UP000032352"/>
    </source>
</evidence>
<reference evidence="1 2" key="1">
    <citation type="journal article" date="2015" name="Genome Announc.">
        <title>Draft Genome Sequences of Marine Isolates of Thalassomonas viridans and Thalassomonas actiniarum.</title>
        <authorList>
            <person name="Olonade I."/>
            <person name="van Zyl L.J."/>
            <person name="Trindade M."/>
        </authorList>
    </citation>
    <scope>NUCLEOTIDE SEQUENCE [LARGE SCALE GENOMIC DNA]</scope>
    <source>
        <strain evidence="1 2">XOM25</strain>
    </source>
</reference>
<protein>
    <submittedName>
        <fullName evidence="1">Uncharacterized protein</fullName>
    </submittedName>
</protein>
<accession>A0AAE9Z7W9</accession>
<dbReference type="Proteomes" id="UP000032352">
    <property type="component" value="Chromosome"/>
</dbReference>
<dbReference type="AlphaFoldDB" id="A0AAE9Z7W9"/>
<name>A0AAE9Z7W9_9GAMM</name>
<reference evidence="1 2" key="2">
    <citation type="journal article" date="2022" name="Mar. Drugs">
        <title>Bioassay-Guided Fractionation Leads to the Detection of Cholic Acid Generated by the Rare Thalassomonas sp.</title>
        <authorList>
            <person name="Pheiffer F."/>
            <person name="Schneider Y.K."/>
            <person name="Hansen E.H."/>
            <person name="Andersen J.H."/>
            <person name="Isaksson J."/>
            <person name="Busche T."/>
            <person name="R C."/>
            <person name="Kalinowski J."/>
            <person name="Zyl L.V."/>
            <person name="Trindade M."/>
        </authorList>
    </citation>
    <scope>NUCLEOTIDE SEQUENCE [LARGE SCALE GENOMIC DNA]</scope>
    <source>
        <strain evidence="1 2">XOM25</strain>
    </source>
</reference>
<gene>
    <name evidence="1" type="ORF">SG34_025705</name>
</gene>